<keyword evidence="1" id="KW-0175">Coiled coil</keyword>
<dbReference type="AlphaFoldDB" id="A0A381N553"/>
<feature type="domain" description="VWFA" evidence="2">
    <location>
        <begin position="485"/>
        <end position="665"/>
    </location>
</feature>
<sequence length="678" mass="77372">MVIRRRRKKREGARFRYSAWDGTQVGFEYGAEDLFKELTDDLLYHGDLNAAMRRLMQQGFEDRDGNRLQGLRDMLDQLRERRQEMLDQFDLGGIYDEINETLDDVVGEERDAIDDHTADAADSGDQRAADIAEASALDKNLQLDMLPPDLAGKVRGLQNYEFVSPEAREQFEELIDRLKKEVAQSQFDQMAGAMGEMRPEDLSRMKDMMAELNQMIEQRNRGEETDFEGFMDRYGDFFPESPETLDELLEIMAERMAAMQAMMNSLTPEQRQQLQELASELMDDMDLQWQTQQLAQHLQEAFPDMNWDSGYQFGGDEQLSMPQATDVMQQLGDLDSLQQMLQNAANPGALAEVDPERVEQLLGRESAEALQRLSEMARMLENSGLAENKEGRLELTPRALRAIGQNALGDLFDKLMDDTVGSHRINRTGIGHERAYETKPYEFGDNFNLNIQQTVRNAISRQGPGSPVQLSPDDFEIERTEMTTRASTVLMLDLSLSMPMRDNFLPAKKVTMALHSLISSQYPRDYLGLVGFAESAFEFKPQQLPEVSWDYAYGTNMQHGFMIARRLLGRQSGTKQIIMITDGEPTAHIGPSGQPYFNYPPSPETVEATLKEVARATKEDIRINIFMLDPNSYLRQFVEKMTQMNGGRAFFTSPDNLGDYVLVDFLEHRRRLTATGRY</sequence>
<protein>
    <recommendedName>
        <fullName evidence="2">VWFA domain-containing protein</fullName>
    </recommendedName>
</protein>
<proteinExistence type="predicted"/>
<reference evidence="3" key="1">
    <citation type="submission" date="2018-05" db="EMBL/GenBank/DDBJ databases">
        <authorList>
            <person name="Lanie J.A."/>
            <person name="Ng W.-L."/>
            <person name="Kazmierczak K.M."/>
            <person name="Andrzejewski T.M."/>
            <person name="Davidsen T.M."/>
            <person name="Wayne K.J."/>
            <person name="Tettelin H."/>
            <person name="Glass J.I."/>
            <person name="Rusch D."/>
            <person name="Podicherti R."/>
            <person name="Tsui H.-C.T."/>
            <person name="Winkler M.E."/>
        </authorList>
    </citation>
    <scope>NUCLEOTIDE SEQUENCE</scope>
</reference>
<feature type="coiled-coil region" evidence="1">
    <location>
        <begin position="168"/>
        <end position="225"/>
    </location>
</feature>
<evidence type="ECO:0000313" key="3">
    <source>
        <dbReference type="EMBL" id="SUZ49731.1"/>
    </source>
</evidence>
<dbReference type="Gene3D" id="3.40.50.410">
    <property type="entry name" value="von Willebrand factor, type A domain"/>
    <property type="match status" value="1"/>
</dbReference>
<organism evidence="3">
    <name type="scientific">marine metagenome</name>
    <dbReference type="NCBI Taxonomy" id="408172"/>
    <lineage>
        <taxon>unclassified sequences</taxon>
        <taxon>metagenomes</taxon>
        <taxon>ecological metagenomes</taxon>
    </lineage>
</organism>
<dbReference type="CDD" id="cd00198">
    <property type="entry name" value="vWFA"/>
    <property type="match status" value="1"/>
</dbReference>
<dbReference type="EMBL" id="UINC01000133">
    <property type="protein sequence ID" value="SUZ49731.1"/>
    <property type="molecule type" value="Genomic_DNA"/>
</dbReference>
<name>A0A381N553_9ZZZZ</name>
<evidence type="ECO:0000256" key="1">
    <source>
        <dbReference type="SAM" id="Coils"/>
    </source>
</evidence>
<dbReference type="InterPro" id="IPR002035">
    <property type="entry name" value="VWF_A"/>
</dbReference>
<gene>
    <name evidence="3" type="ORF">METZ01_LOCUS2585</name>
</gene>
<accession>A0A381N553</accession>
<evidence type="ECO:0000259" key="2">
    <source>
        <dbReference type="SMART" id="SM00327"/>
    </source>
</evidence>
<dbReference type="InterPro" id="IPR036465">
    <property type="entry name" value="vWFA_dom_sf"/>
</dbReference>
<dbReference type="SUPFAM" id="SSF53300">
    <property type="entry name" value="vWA-like"/>
    <property type="match status" value="1"/>
</dbReference>
<dbReference type="SMART" id="SM00327">
    <property type="entry name" value="VWA"/>
    <property type="match status" value="1"/>
</dbReference>